<accession>T0PVL0</accession>
<organism evidence="1 2">
    <name type="scientific">Saprolegnia diclina (strain VS20)</name>
    <dbReference type="NCBI Taxonomy" id="1156394"/>
    <lineage>
        <taxon>Eukaryota</taxon>
        <taxon>Sar</taxon>
        <taxon>Stramenopiles</taxon>
        <taxon>Oomycota</taxon>
        <taxon>Saprolegniomycetes</taxon>
        <taxon>Saprolegniales</taxon>
        <taxon>Saprolegniaceae</taxon>
        <taxon>Saprolegnia</taxon>
    </lineage>
</organism>
<dbReference type="Proteomes" id="UP000030762">
    <property type="component" value="Unassembled WGS sequence"/>
</dbReference>
<dbReference type="InParanoid" id="T0PVL0"/>
<reference evidence="1 2" key="1">
    <citation type="submission" date="2012-04" db="EMBL/GenBank/DDBJ databases">
        <title>The Genome Sequence of Saprolegnia declina VS20.</title>
        <authorList>
            <consortium name="The Broad Institute Genome Sequencing Platform"/>
            <person name="Russ C."/>
            <person name="Nusbaum C."/>
            <person name="Tyler B."/>
            <person name="van West P."/>
            <person name="Dieguez-Uribeondo J."/>
            <person name="de Bruijn I."/>
            <person name="Tripathy S."/>
            <person name="Jiang R."/>
            <person name="Young S.K."/>
            <person name="Zeng Q."/>
            <person name="Gargeya S."/>
            <person name="Fitzgerald M."/>
            <person name="Haas B."/>
            <person name="Abouelleil A."/>
            <person name="Alvarado L."/>
            <person name="Arachchi H.M."/>
            <person name="Berlin A."/>
            <person name="Chapman S.B."/>
            <person name="Goldberg J."/>
            <person name="Griggs A."/>
            <person name="Gujja S."/>
            <person name="Hansen M."/>
            <person name="Howarth C."/>
            <person name="Imamovic A."/>
            <person name="Larimer J."/>
            <person name="McCowen C."/>
            <person name="Montmayeur A."/>
            <person name="Murphy C."/>
            <person name="Neiman D."/>
            <person name="Pearson M."/>
            <person name="Priest M."/>
            <person name="Roberts A."/>
            <person name="Saif S."/>
            <person name="Shea T."/>
            <person name="Sisk P."/>
            <person name="Sykes S."/>
            <person name="Wortman J."/>
            <person name="Nusbaum C."/>
            <person name="Birren B."/>
        </authorList>
    </citation>
    <scope>NUCLEOTIDE SEQUENCE [LARGE SCALE GENOMIC DNA]</scope>
    <source>
        <strain evidence="1 2">VS20</strain>
    </source>
</reference>
<evidence type="ECO:0000313" key="1">
    <source>
        <dbReference type="EMBL" id="EQC25040.1"/>
    </source>
</evidence>
<name>T0PVL0_SAPDV</name>
<dbReference type="RefSeq" id="XP_008621531.1">
    <property type="nucleotide sequence ID" value="XM_008623309.1"/>
</dbReference>
<evidence type="ECO:0000313" key="2">
    <source>
        <dbReference type="Proteomes" id="UP000030762"/>
    </source>
</evidence>
<dbReference type="OrthoDB" id="10439379at2759"/>
<gene>
    <name evidence="1" type="ORF">SDRG_17074</name>
</gene>
<dbReference type="GeneID" id="19957801"/>
<dbReference type="VEuPathDB" id="FungiDB:SDRG_17074"/>
<proteinExistence type="predicted"/>
<dbReference type="AlphaFoldDB" id="T0PVL0"/>
<keyword evidence="2" id="KW-1185">Reference proteome</keyword>
<dbReference type="EMBL" id="JH767323">
    <property type="protein sequence ID" value="EQC25040.1"/>
    <property type="molecule type" value="Genomic_DNA"/>
</dbReference>
<protein>
    <submittedName>
        <fullName evidence="1">Uncharacterized protein</fullName>
    </submittedName>
</protein>
<sequence length="161" mass="16204">MSTTHALKQIALTALSPGTLSALSPGSAADIIKVNEPEKIISTSEDAGISPGVAAEIAVAAGEGETKQQVENLGADAGISAQTMSNILAGITTGSQKSEPEPATDLNTLPAYDFTPAPTAVGTEVETPSTIAGVFQNIVDYLTSAPATPSLRSRPQCAPTA</sequence>